<dbReference type="Pfam" id="PF21373">
    <property type="entry name" value="ZNHIT3_C"/>
    <property type="match status" value="1"/>
</dbReference>
<gene>
    <name evidence="2" type="ORF">TRIADDRAFT_59136</name>
</gene>
<evidence type="ECO:0000313" key="3">
    <source>
        <dbReference type="Proteomes" id="UP000009022"/>
    </source>
</evidence>
<dbReference type="KEGG" id="tad:TRIADDRAFT_59136"/>
<dbReference type="HOGENOM" id="CLU_2041053_0_0_1"/>
<dbReference type="PhylomeDB" id="B3S4M1"/>
<proteinExistence type="predicted"/>
<dbReference type="InterPro" id="IPR048371">
    <property type="entry name" value="ZNHIT3_C"/>
</dbReference>
<dbReference type="CTD" id="6756412"/>
<dbReference type="AlphaFoldDB" id="B3S4M1"/>
<protein>
    <recommendedName>
        <fullName evidence="1">Zinc finger HIT domain-containing protein</fullName>
    </recommendedName>
</protein>
<dbReference type="InParanoid" id="B3S4M1"/>
<reference evidence="2 3" key="1">
    <citation type="journal article" date="2008" name="Nature">
        <title>The Trichoplax genome and the nature of placozoans.</title>
        <authorList>
            <person name="Srivastava M."/>
            <person name="Begovic E."/>
            <person name="Chapman J."/>
            <person name="Putnam N.H."/>
            <person name="Hellsten U."/>
            <person name="Kawashima T."/>
            <person name="Kuo A."/>
            <person name="Mitros T."/>
            <person name="Salamov A."/>
            <person name="Carpenter M.L."/>
            <person name="Signorovitch A.Y."/>
            <person name="Moreno M.A."/>
            <person name="Kamm K."/>
            <person name="Grimwood J."/>
            <person name="Schmutz J."/>
            <person name="Shapiro H."/>
            <person name="Grigoriev I.V."/>
            <person name="Buss L.W."/>
            <person name="Schierwater B."/>
            <person name="Dellaporta S.L."/>
            <person name="Rokhsar D.S."/>
        </authorList>
    </citation>
    <scope>NUCLEOTIDE SEQUENCE [LARGE SCALE GENOMIC DNA]</scope>
    <source>
        <strain evidence="2 3">Grell-BS-1999</strain>
    </source>
</reference>
<dbReference type="EMBL" id="DS985249">
    <property type="protein sequence ID" value="EDV22492.1"/>
    <property type="molecule type" value="Genomic_DNA"/>
</dbReference>
<dbReference type="GeneID" id="6756412"/>
<organism evidence="2 3">
    <name type="scientific">Trichoplax adhaerens</name>
    <name type="common">Trichoplax reptans</name>
    <dbReference type="NCBI Taxonomy" id="10228"/>
    <lineage>
        <taxon>Eukaryota</taxon>
        <taxon>Metazoa</taxon>
        <taxon>Placozoa</taxon>
        <taxon>Uniplacotomia</taxon>
        <taxon>Trichoplacea</taxon>
        <taxon>Trichoplacidae</taxon>
        <taxon>Trichoplax</taxon>
    </lineage>
</organism>
<sequence>MANRCSKETSQLYSRRDNWDEYYSTANLCYKEMRGLSYGKEEGEISDNGDDLSCHSCITAEQLQCIGSSEFMVELLKNKHLRQMLNDINTAVNPDEALAKAMNIPIFEELACECLCIIAND</sequence>
<feature type="domain" description="Zinc finger HIT" evidence="1">
    <location>
        <begin position="62"/>
        <end position="118"/>
    </location>
</feature>
<evidence type="ECO:0000259" key="1">
    <source>
        <dbReference type="Pfam" id="PF21373"/>
    </source>
</evidence>
<dbReference type="RefSeq" id="XP_002115036.1">
    <property type="nucleotide sequence ID" value="XM_002115000.1"/>
</dbReference>
<dbReference type="Proteomes" id="UP000009022">
    <property type="component" value="Unassembled WGS sequence"/>
</dbReference>
<evidence type="ECO:0000313" key="2">
    <source>
        <dbReference type="EMBL" id="EDV22492.1"/>
    </source>
</evidence>
<accession>B3S4M1</accession>
<dbReference type="OrthoDB" id="18412at2759"/>
<name>B3S4M1_TRIAD</name>
<keyword evidence="3" id="KW-1185">Reference proteome</keyword>